<dbReference type="InterPro" id="IPR018467">
    <property type="entry name" value="CCT_CS"/>
</dbReference>
<accession>A0A835S677</accession>
<dbReference type="Pfam" id="PF06200">
    <property type="entry name" value="tify"/>
    <property type="match status" value="1"/>
</dbReference>
<protein>
    <recommendedName>
        <fullName evidence="4">Protein TIFY</fullName>
    </recommendedName>
    <alternativeName>
        <fullName evidence="4">Jasmonate ZIM domain-containing protein</fullName>
    </alternativeName>
</protein>
<dbReference type="GO" id="GO:0031347">
    <property type="term" value="P:regulation of defense response"/>
    <property type="evidence" value="ECO:0007669"/>
    <property type="project" value="UniProtKB-UniRule"/>
</dbReference>
<comment type="caution">
    <text evidence="7">The sequence shown here is derived from an EMBL/GenBank/DDBJ whole genome shotgun (WGS) entry which is preliminary data.</text>
</comment>
<evidence type="ECO:0000256" key="3">
    <source>
        <dbReference type="ARBA" id="ARBA00022843"/>
    </source>
</evidence>
<keyword evidence="4" id="KW-0539">Nucleus</keyword>
<organism evidence="7 8">
    <name type="scientific">Vanilla planifolia</name>
    <name type="common">Vanilla</name>
    <dbReference type="NCBI Taxonomy" id="51239"/>
    <lineage>
        <taxon>Eukaryota</taxon>
        <taxon>Viridiplantae</taxon>
        <taxon>Streptophyta</taxon>
        <taxon>Embryophyta</taxon>
        <taxon>Tracheophyta</taxon>
        <taxon>Spermatophyta</taxon>
        <taxon>Magnoliopsida</taxon>
        <taxon>Liliopsida</taxon>
        <taxon>Asparagales</taxon>
        <taxon>Orchidaceae</taxon>
        <taxon>Vanilloideae</taxon>
        <taxon>Vanilleae</taxon>
        <taxon>Vanilla</taxon>
    </lineage>
</organism>
<evidence type="ECO:0000259" key="6">
    <source>
        <dbReference type="PROSITE" id="PS51320"/>
    </source>
</evidence>
<keyword evidence="3" id="KW-0832">Ubl conjugation</keyword>
<dbReference type="EMBL" id="JADCNL010000001">
    <property type="protein sequence ID" value="KAG0497687.1"/>
    <property type="molecule type" value="Genomic_DNA"/>
</dbReference>
<feature type="region of interest" description="Disordered" evidence="5">
    <location>
        <begin position="9"/>
        <end position="85"/>
    </location>
</feature>
<comment type="subcellular location">
    <subcellularLocation>
        <location evidence="4">Nucleus</location>
    </subcellularLocation>
</comment>
<proteinExistence type="inferred from homology"/>
<dbReference type="SMART" id="SM00979">
    <property type="entry name" value="TIFY"/>
    <property type="match status" value="1"/>
</dbReference>
<comment type="domain">
    <text evidence="4">The jas domain is required for interaction with COI1.</text>
</comment>
<sequence length="266" mass="30452">MIHVFLNYLSSPPPSFSKVESSLPWQKTEEEEERKLPRRGAVVEKQKKIYKTKPRRKGEEEELSRRKEEDAVGMEEKQRKTGESSTFSMACSVLKKFLQQNRNTHVFDLQKLPNPHEITPEAHLPQTTINLFPVSKETQENTKDPLEDASPQKDGEIDSQLTIFYKGKVMVYDHFPATKMKDLLEMACKEKIASFTLTTPELPLEPSSSVDLSIPIARRASLHRFLEKRKDRISSNAPYLLNASPGSEATGAKQVVNEQWLRFGHD</sequence>
<comment type="similarity">
    <text evidence="1 4">Belongs to the TIFY/JAZ family.</text>
</comment>
<evidence type="ECO:0000256" key="4">
    <source>
        <dbReference type="RuleBase" id="RU369065"/>
    </source>
</evidence>
<dbReference type="PANTHER" id="PTHR33077:SF140">
    <property type="entry name" value="PROTEIN TIFY 10B"/>
    <property type="match status" value="1"/>
</dbReference>
<keyword evidence="8" id="KW-1185">Reference proteome</keyword>
<evidence type="ECO:0000256" key="5">
    <source>
        <dbReference type="SAM" id="MobiDB-lite"/>
    </source>
</evidence>
<feature type="domain" description="Tify" evidence="6">
    <location>
        <begin position="154"/>
        <end position="189"/>
    </location>
</feature>
<dbReference type="AlphaFoldDB" id="A0A835S677"/>
<evidence type="ECO:0000313" key="7">
    <source>
        <dbReference type="EMBL" id="KAG0497687.1"/>
    </source>
</evidence>
<dbReference type="InterPro" id="IPR040390">
    <property type="entry name" value="TIFY/JAZ"/>
</dbReference>
<dbReference type="Pfam" id="PF09425">
    <property type="entry name" value="Jas_motif"/>
    <property type="match status" value="1"/>
</dbReference>
<name>A0A835S677_VANPL</name>
<reference evidence="7 8" key="1">
    <citation type="journal article" date="2020" name="Nat. Food">
        <title>A phased Vanilla planifolia genome enables genetic improvement of flavour and production.</title>
        <authorList>
            <person name="Hasing T."/>
            <person name="Tang H."/>
            <person name="Brym M."/>
            <person name="Khazi F."/>
            <person name="Huang T."/>
            <person name="Chambers A.H."/>
        </authorList>
    </citation>
    <scope>NUCLEOTIDE SEQUENCE [LARGE SCALE GENOMIC DNA]</scope>
    <source>
        <tissue evidence="7">Leaf</tissue>
    </source>
</reference>
<keyword evidence="2 4" id="KW-1184">Jasmonic acid signaling pathway</keyword>
<dbReference type="GO" id="GO:2000022">
    <property type="term" value="P:regulation of jasmonic acid mediated signaling pathway"/>
    <property type="evidence" value="ECO:0007669"/>
    <property type="project" value="UniProtKB-UniRule"/>
</dbReference>
<dbReference type="Proteomes" id="UP000636800">
    <property type="component" value="Chromosome 1"/>
</dbReference>
<dbReference type="GO" id="GO:0005634">
    <property type="term" value="C:nucleus"/>
    <property type="evidence" value="ECO:0007669"/>
    <property type="project" value="UniProtKB-SubCell"/>
</dbReference>
<dbReference type="PROSITE" id="PS51320">
    <property type="entry name" value="TIFY"/>
    <property type="match status" value="1"/>
</dbReference>
<comment type="function">
    <text evidence="4">Repressor of jasmonate responses.</text>
</comment>
<dbReference type="PANTHER" id="PTHR33077">
    <property type="entry name" value="PROTEIN TIFY 4A-RELATED-RELATED"/>
    <property type="match status" value="1"/>
</dbReference>
<evidence type="ECO:0000256" key="2">
    <source>
        <dbReference type="ARBA" id="ARBA00022819"/>
    </source>
</evidence>
<dbReference type="GO" id="GO:0009611">
    <property type="term" value="P:response to wounding"/>
    <property type="evidence" value="ECO:0007669"/>
    <property type="project" value="UniProtKB-UniRule"/>
</dbReference>
<evidence type="ECO:0000256" key="1">
    <source>
        <dbReference type="ARBA" id="ARBA00008614"/>
    </source>
</evidence>
<gene>
    <name evidence="7" type="ORF">HPP92_002378</name>
</gene>
<feature type="compositionally biased region" description="Basic and acidic residues" evidence="5">
    <location>
        <begin position="57"/>
        <end position="82"/>
    </location>
</feature>
<dbReference type="OrthoDB" id="603754at2759"/>
<dbReference type="InterPro" id="IPR010399">
    <property type="entry name" value="Tify_dom"/>
</dbReference>
<evidence type="ECO:0000313" key="8">
    <source>
        <dbReference type="Proteomes" id="UP000636800"/>
    </source>
</evidence>